<comment type="caution">
    <text evidence="2">The sequence shown here is derived from an EMBL/GenBank/DDBJ whole genome shotgun (WGS) entry which is preliminary data.</text>
</comment>
<accession>A0A6G0Y5A7</accession>
<dbReference type="EMBL" id="VUJU01006053">
    <property type="protein sequence ID" value="KAF0749562.1"/>
    <property type="molecule type" value="Genomic_DNA"/>
</dbReference>
<gene>
    <name evidence="2" type="ORF">FWK35_00017821</name>
</gene>
<sequence>MKEFAKTLYFYSPRAYKYVRTLFLLPHHSTIRSWISTMKCKTGFLEGVFIFLKQEVTKNTWLQDCSLFYDSMSIR</sequence>
<evidence type="ECO:0000313" key="2">
    <source>
        <dbReference type="EMBL" id="KAF0749562.1"/>
    </source>
</evidence>
<reference evidence="2 3" key="1">
    <citation type="submission" date="2019-08" db="EMBL/GenBank/DDBJ databases">
        <title>Whole genome of Aphis craccivora.</title>
        <authorList>
            <person name="Voronova N.V."/>
            <person name="Shulinski R.S."/>
            <person name="Bandarenka Y.V."/>
            <person name="Zhorov D.G."/>
            <person name="Warner D."/>
        </authorList>
    </citation>
    <scope>NUCLEOTIDE SEQUENCE [LARGE SCALE GENOMIC DNA]</scope>
    <source>
        <strain evidence="2">180601</strain>
        <tissue evidence="2">Whole Body</tissue>
    </source>
</reference>
<dbReference type="InterPro" id="IPR021896">
    <property type="entry name" value="THAP9-like_HTH"/>
</dbReference>
<name>A0A6G0Y5A7_APHCR</name>
<proteinExistence type="predicted"/>
<evidence type="ECO:0000313" key="3">
    <source>
        <dbReference type="Proteomes" id="UP000478052"/>
    </source>
</evidence>
<dbReference type="Pfam" id="PF12017">
    <property type="entry name" value="Tnp_P_element"/>
    <property type="match status" value="1"/>
</dbReference>
<dbReference type="OrthoDB" id="6629931at2759"/>
<protein>
    <submittedName>
        <fullName evidence="2">THAP domain-containing protein 1-like isoform X5</fullName>
    </submittedName>
</protein>
<dbReference type="Proteomes" id="UP000478052">
    <property type="component" value="Unassembled WGS sequence"/>
</dbReference>
<feature type="non-terminal residue" evidence="2">
    <location>
        <position position="75"/>
    </location>
</feature>
<dbReference type="AlphaFoldDB" id="A0A6G0Y5A7"/>
<evidence type="ECO:0000259" key="1">
    <source>
        <dbReference type="Pfam" id="PF12017"/>
    </source>
</evidence>
<organism evidence="2 3">
    <name type="scientific">Aphis craccivora</name>
    <name type="common">Cowpea aphid</name>
    <dbReference type="NCBI Taxonomy" id="307492"/>
    <lineage>
        <taxon>Eukaryota</taxon>
        <taxon>Metazoa</taxon>
        <taxon>Ecdysozoa</taxon>
        <taxon>Arthropoda</taxon>
        <taxon>Hexapoda</taxon>
        <taxon>Insecta</taxon>
        <taxon>Pterygota</taxon>
        <taxon>Neoptera</taxon>
        <taxon>Paraneoptera</taxon>
        <taxon>Hemiptera</taxon>
        <taxon>Sternorrhyncha</taxon>
        <taxon>Aphidomorpha</taxon>
        <taxon>Aphidoidea</taxon>
        <taxon>Aphididae</taxon>
        <taxon>Aphidini</taxon>
        <taxon>Aphis</taxon>
        <taxon>Aphis</taxon>
    </lineage>
</organism>
<feature type="domain" description="THAP9-like helix-turn-helix" evidence="1">
    <location>
        <begin position="1"/>
        <end position="34"/>
    </location>
</feature>
<keyword evidence="3" id="KW-1185">Reference proteome</keyword>